<evidence type="ECO:0000313" key="3">
    <source>
        <dbReference type="EMBL" id="VDL68384.1"/>
    </source>
</evidence>
<dbReference type="InterPro" id="IPR013087">
    <property type="entry name" value="Znf_C2H2_type"/>
</dbReference>
<accession>A0A0N4XQJ2</accession>
<evidence type="ECO:0000313" key="4">
    <source>
        <dbReference type="Proteomes" id="UP000271162"/>
    </source>
</evidence>
<evidence type="ECO:0000259" key="2">
    <source>
        <dbReference type="PROSITE" id="PS50157"/>
    </source>
</evidence>
<proteinExistence type="predicted"/>
<dbReference type="GO" id="GO:0008270">
    <property type="term" value="F:zinc ion binding"/>
    <property type="evidence" value="ECO:0007669"/>
    <property type="project" value="UniProtKB-KW"/>
</dbReference>
<keyword evidence="1" id="KW-0479">Metal-binding</keyword>
<gene>
    <name evidence="3" type="ORF">NBR_LOCUS4795</name>
</gene>
<dbReference type="AlphaFoldDB" id="A0A0N4XQJ2"/>
<dbReference type="PROSITE" id="PS50157">
    <property type="entry name" value="ZINC_FINGER_C2H2_2"/>
    <property type="match status" value="1"/>
</dbReference>
<dbReference type="Proteomes" id="UP000271162">
    <property type="component" value="Unassembled WGS sequence"/>
</dbReference>
<sequence>MPVVERTPSHECVECGSQFSDIDSFIAHSRLHSSILFSMAADVIQPSTILAHAVQSAREELVDVER</sequence>
<name>A0A0N4XQJ2_NIPBR</name>
<keyword evidence="1" id="KW-0862">Zinc</keyword>
<organism evidence="5">
    <name type="scientific">Nippostrongylus brasiliensis</name>
    <name type="common">Rat hookworm</name>
    <dbReference type="NCBI Taxonomy" id="27835"/>
    <lineage>
        <taxon>Eukaryota</taxon>
        <taxon>Metazoa</taxon>
        <taxon>Ecdysozoa</taxon>
        <taxon>Nematoda</taxon>
        <taxon>Chromadorea</taxon>
        <taxon>Rhabditida</taxon>
        <taxon>Rhabditina</taxon>
        <taxon>Rhabditomorpha</taxon>
        <taxon>Strongyloidea</taxon>
        <taxon>Heligmosomidae</taxon>
        <taxon>Nippostrongylus</taxon>
    </lineage>
</organism>
<evidence type="ECO:0000256" key="1">
    <source>
        <dbReference type="PROSITE-ProRule" id="PRU00042"/>
    </source>
</evidence>
<dbReference type="WBParaSite" id="NBR_0000479401-mRNA-1">
    <property type="protein sequence ID" value="NBR_0000479401-mRNA-1"/>
    <property type="gene ID" value="NBR_0000479401"/>
</dbReference>
<reference evidence="3 4" key="2">
    <citation type="submission" date="2018-11" db="EMBL/GenBank/DDBJ databases">
        <authorList>
            <consortium name="Pathogen Informatics"/>
        </authorList>
    </citation>
    <scope>NUCLEOTIDE SEQUENCE [LARGE SCALE GENOMIC DNA]</scope>
</reference>
<keyword evidence="4" id="KW-1185">Reference proteome</keyword>
<keyword evidence="1" id="KW-0863">Zinc-finger</keyword>
<reference evidence="5" key="1">
    <citation type="submission" date="2017-02" db="UniProtKB">
        <authorList>
            <consortium name="WormBaseParasite"/>
        </authorList>
    </citation>
    <scope>IDENTIFICATION</scope>
</reference>
<protein>
    <submittedName>
        <fullName evidence="5">C2H2-type domain-containing protein</fullName>
    </submittedName>
</protein>
<dbReference type="PROSITE" id="PS00028">
    <property type="entry name" value="ZINC_FINGER_C2H2_1"/>
    <property type="match status" value="1"/>
</dbReference>
<evidence type="ECO:0000313" key="5">
    <source>
        <dbReference type="WBParaSite" id="NBR_0000479401-mRNA-1"/>
    </source>
</evidence>
<dbReference type="EMBL" id="UYSL01009770">
    <property type="protein sequence ID" value="VDL68384.1"/>
    <property type="molecule type" value="Genomic_DNA"/>
</dbReference>
<feature type="domain" description="C2H2-type" evidence="2">
    <location>
        <begin position="10"/>
        <end position="33"/>
    </location>
</feature>